<dbReference type="PANTHER" id="PTHR39323">
    <property type="entry name" value="BLR1149 PROTEIN"/>
    <property type="match status" value="1"/>
</dbReference>
<name>A0ABN9IK51_9RALS</name>
<dbReference type="InterPro" id="IPR004843">
    <property type="entry name" value="Calcineurin-like_PHP"/>
</dbReference>
<evidence type="ECO:0000313" key="2">
    <source>
        <dbReference type="EMBL" id="CAJ0782967.1"/>
    </source>
</evidence>
<feature type="domain" description="Calcineurin-like phosphoesterase" evidence="1">
    <location>
        <begin position="30"/>
        <end position="135"/>
    </location>
</feature>
<gene>
    <name evidence="2" type="ORF">LMG7141_01331</name>
</gene>
<keyword evidence="3" id="KW-1185">Reference proteome</keyword>
<dbReference type="Pfam" id="PF00149">
    <property type="entry name" value="Metallophos"/>
    <property type="match status" value="1"/>
</dbReference>
<dbReference type="SUPFAM" id="SSF56300">
    <property type="entry name" value="Metallo-dependent phosphatases"/>
    <property type="match status" value="1"/>
</dbReference>
<dbReference type="InterPro" id="IPR024173">
    <property type="entry name" value="Pesterase_MJ0037-like"/>
</dbReference>
<dbReference type="PIRSF" id="PIRSF000887">
    <property type="entry name" value="Pesterase_MJ0037"/>
    <property type="match status" value="1"/>
</dbReference>
<sequence length="215" mass="23416">MTQDLAIPCAGDTLWLLPERALWWPAQRMLMVADAHFGKAATFRARGVPVPAGSTARAVARLDAVLARLPVAHIAWLGDLLHAREAVAATEALAAWRARHAQIACTLVRGNHDRHAGDPPASLDFNVVEEPWTMGPFALCHEPQDVAGHYVIAGHVHPGVILSGRGRDRLRLPCFRFGKTCALLPAFGEFTGLWTAPVAPGERLYGIADHKVWRL</sequence>
<organism evidence="2 3">
    <name type="scientific">Ralstonia condita</name>
    <dbReference type="NCBI Taxonomy" id="3058600"/>
    <lineage>
        <taxon>Bacteria</taxon>
        <taxon>Pseudomonadati</taxon>
        <taxon>Pseudomonadota</taxon>
        <taxon>Betaproteobacteria</taxon>
        <taxon>Burkholderiales</taxon>
        <taxon>Burkholderiaceae</taxon>
        <taxon>Ralstonia</taxon>
    </lineage>
</organism>
<reference evidence="2 3" key="1">
    <citation type="submission" date="2023-07" db="EMBL/GenBank/DDBJ databases">
        <authorList>
            <person name="Peeters C."/>
        </authorList>
    </citation>
    <scope>NUCLEOTIDE SEQUENCE [LARGE SCALE GENOMIC DNA]</scope>
    <source>
        <strain evidence="2 3">LMG 7141</strain>
    </source>
</reference>
<accession>A0ABN9IK51</accession>
<dbReference type="RefSeq" id="WP_316656635.1">
    <property type="nucleotide sequence ID" value="NZ_CATYWO010000002.1"/>
</dbReference>
<dbReference type="Proteomes" id="UP001189616">
    <property type="component" value="Unassembled WGS sequence"/>
</dbReference>
<dbReference type="InterPro" id="IPR026336">
    <property type="entry name" value="PdeM-like"/>
</dbReference>
<dbReference type="Gene3D" id="3.60.21.10">
    <property type="match status" value="1"/>
</dbReference>
<protein>
    <recommendedName>
        <fullName evidence="1">Calcineurin-like phosphoesterase domain-containing protein</fullName>
    </recommendedName>
</protein>
<evidence type="ECO:0000313" key="3">
    <source>
        <dbReference type="Proteomes" id="UP001189616"/>
    </source>
</evidence>
<dbReference type="EMBL" id="CATYWO010000002">
    <property type="protein sequence ID" value="CAJ0782967.1"/>
    <property type="molecule type" value="Genomic_DNA"/>
</dbReference>
<comment type="caution">
    <text evidence="2">The sequence shown here is derived from an EMBL/GenBank/DDBJ whole genome shotgun (WGS) entry which is preliminary data.</text>
</comment>
<dbReference type="NCBIfam" id="TIGR04123">
    <property type="entry name" value="P_estr_lig_assc"/>
    <property type="match status" value="1"/>
</dbReference>
<dbReference type="InterPro" id="IPR029052">
    <property type="entry name" value="Metallo-depent_PP-like"/>
</dbReference>
<evidence type="ECO:0000259" key="1">
    <source>
        <dbReference type="Pfam" id="PF00149"/>
    </source>
</evidence>
<proteinExistence type="predicted"/>
<dbReference type="PANTHER" id="PTHR39323:SF1">
    <property type="entry name" value="BLR1149 PROTEIN"/>
    <property type="match status" value="1"/>
</dbReference>